<keyword evidence="1 5" id="KW-1003">Cell membrane</keyword>
<keyword evidence="7" id="KW-1185">Reference proteome</keyword>
<evidence type="ECO:0000256" key="3">
    <source>
        <dbReference type="ARBA" id="ARBA00022989"/>
    </source>
</evidence>
<dbReference type="InterPro" id="IPR006008">
    <property type="entry name" value="YciB"/>
</dbReference>
<dbReference type="PANTHER" id="PTHR36917:SF1">
    <property type="entry name" value="INNER MEMBRANE-SPANNING PROTEIN YCIB"/>
    <property type="match status" value="1"/>
</dbReference>
<comment type="similarity">
    <text evidence="5">Belongs to the YciB family.</text>
</comment>
<comment type="function">
    <text evidence="5">Plays a role in cell envelope biogenesis, maintenance of cell envelope integrity and membrane homeostasis.</text>
</comment>
<dbReference type="EMBL" id="CP017754">
    <property type="protein sequence ID" value="AOZ06387.1"/>
    <property type="molecule type" value="Genomic_DNA"/>
</dbReference>
<dbReference type="NCBIfam" id="TIGR00997">
    <property type="entry name" value="ispZ"/>
    <property type="match status" value="1"/>
</dbReference>
<evidence type="ECO:0000313" key="6">
    <source>
        <dbReference type="EMBL" id="AOZ06387.1"/>
    </source>
</evidence>
<evidence type="ECO:0000256" key="1">
    <source>
        <dbReference type="ARBA" id="ARBA00022475"/>
    </source>
</evidence>
<dbReference type="NCBIfam" id="NF001325">
    <property type="entry name" value="PRK00259.1-3"/>
    <property type="match status" value="1"/>
</dbReference>
<keyword evidence="5" id="KW-0997">Cell inner membrane</keyword>
<proteinExistence type="inferred from homology"/>
<comment type="subcellular location">
    <subcellularLocation>
        <location evidence="5">Cell inner membrane</location>
        <topology evidence="5">Multi-pass membrane protein</topology>
    </subcellularLocation>
</comment>
<feature type="transmembrane region" description="Helical" evidence="5">
    <location>
        <begin position="117"/>
        <end position="139"/>
    </location>
</feature>
<feature type="transmembrane region" description="Helical" evidence="5">
    <location>
        <begin position="49"/>
        <end position="68"/>
    </location>
</feature>
<feature type="transmembrane region" description="Helical" evidence="5">
    <location>
        <begin position="151"/>
        <end position="170"/>
    </location>
</feature>
<evidence type="ECO:0000256" key="5">
    <source>
        <dbReference type="HAMAP-Rule" id="MF_00189"/>
    </source>
</evidence>
<keyword evidence="2 5" id="KW-0812">Transmembrane</keyword>
<keyword evidence="3 5" id="KW-1133">Transmembrane helix</keyword>
<feature type="transmembrane region" description="Helical" evidence="5">
    <location>
        <begin position="20"/>
        <end position="42"/>
    </location>
</feature>
<dbReference type="Pfam" id="PF04279">
    <property type="entry name" value="IspA"/>
    <property type="match status" value="1"/>
</dbReference>
<reference evidence="6 7" key="1">
    <citation type="submission" date="2016-10" db="EMBL/GenBank/DDBJ databases">
        <title>Complete genome sequences of three Cupriavidus strains isolated from various Malaysian environments.</title>
        <authorList>
            <person name="Abdullah A.A.-A."/>
            <person name="Shafie N.A.H."/>
            <person name="Lau N.S."/>
        </authorList>
    </citation>
    <scope>NUCLEOTIDE SEQUENCE [LARGE SCALE GENOMIC DNA]</scope>
    <source>
        <strain evidence="6 7">USMAA1020</strain>
    </source>
</reference>
<organism evidence="6 7">
    <name type="scientific">Cupriavidus malaysiensis</name>
    <dbReference type="NCBI Taxonomy" id="367825"/>
    <lineage>
        <taxon>Bacteria</taxon>
        <taxon>Pseudomonadati</taxon>
        <taxon>Pseudomonadota</taxon>
        <taxon>Betaproteobacteria</taxon>
        <taxon>Burkholderiales</taxon>
        <taxon>Burkholderiaceae</taxon>
        <taxon>Cupriavidus</taxon>
    </lineage>
</organism>
<dbReference type="NCBIfam" id="NF001324">
    <property type="entry name" value="PRK00259.1-2"/>
    <property type="match status" value="1"/>
</dbReference>
<dbReference type="Proteomes" id="UP000177515">
    <property type="component" value="Chromosome 1"/>
</dbReference>
<dbReference type="PANTHER" id="PTHR36917">
    <property type="entry name" value="INTRACELLULAR SEPTATION PROTEIN A-RELATED"/>
    <property type="match status" value="1"/>
</dbReference>
<evidence type="ECO:0000256" key="2">
    <source>
        <dbReference type="ARBA" id="ARBA00022692"/>
    </source>
</evidence>
<sequence>MKFLFDLFPVILFFIAFKFQGIYAATGVAIVATVVQIAWTFARHRKVEPMQWISLLIIAVFGGATLLLHNETFIKWKPTVLYWLFSVALLGSVIGWRKNLIRAMMEKQVTLPEAMWARLNAAWAGFFAAMGVLNLYVAYTFSTDAWVNFKLFGSMGLMLVFIVLQSIWLSRHIQEDTQDKTPD</sequence>
<keyword evidence="4 5" id="KW-0472">Membrane</keyword>
<evidence type="ECO:0000313" key="7">
    <source>
        <dbReference type="Proteomes" id="UP000177515"/>
    </source>
</evidence>
<gene>
    <name evidence="5" type="primary">yciB</name>
    <name evidence="6" type="ORF">BKK80_11545</name>
</gene>
<evidence type="ECO:0000256" key="4">
    <source>
        <dbReference type="ARBA" id="ARBA00023136"/>
    </source>
</evidence>
<dbReference type="RefSeq" id="WP_071012885.1">
    <property type="nucleotide sequence ID" value="NZ_CP017754.1"/>
</dbReference>
<accession>A0ABN4TGV0</accession>
<feature type="transmembrane region" description="Helical" evidence="5">
    <location>
        <begin position="80"/>
        <end position="96"/>
    </location>
</feature>
<dbReference type="HAMAP" id="MF_00189">
    <property type="entry name" value="YciB"/>
    <property type="match status" value="1"/>
</dbReference>
<name>A0ABN4TGV0_9BURK</name>
<protein>
    <recommendedName>
        <fullName evidence="5">Inner membrane-spanning protein YciB</fullName>
    </recommendedName>
</protein>